<dbReference type="EMBL" id="WJJP01000195">
    <property type="protein sequence ID" value="MBD3324179.1"/>
    <property type="molecule type" value="Genomic_DNA"/>
</dbReference>
<name>A0A9D5Q4X3_9BACT</name>
<comment type="similarity">
    <text evidence="3">Belongs to the transketolase family.</text>
</comment>
<evidence type="ECO:0000256" key="1">
    <source>
        <dbReference type="ARBA" id="ARBA00001946"/>
    </source>
</evidence>
<organism evidence="7 8">
    <name type="scientific">candidate division KSB3 bacterium</name>
    <dbReference type="NCBI Taxonomy" id="2044937"/>
    <lineage>
        <taxon>Bacteria</taxon>
        <taxon>candidate division KSB3</taxon>
    </lineage>
</organism>
<gene>
    <name evidence="7" type="ORF">GF339_06315</name>
</gene>
<comment type="cofactor">
    <cofactor evidence="1">
        <name>Mg(2+)</name>
        <dbReference type="ChEBI" id="CHEBI:18420"/>
    </cofactor>
</comment>
<dbReference type="PANTHER" id="PTHR43825">
    <property type="entry name" value="PYRUVATE DEHYDROGENASE E1 COMPONENT"/>
    <property type="match status" value="1"/>
</dbReference>
<feature type="transmembrane region" description="Helical" evidence="4">
    <location>
        <begin position="75"/>
        <end position="93"/>
    </location>
</feature>
<dbReference type="Gene3D" id="3.40.50.970">
    <property type="match status" value="2"/>
</dbReference>
<evidence type="ECO:0000256" key="3">
    <source>
        <dbReference type="ARBA" id="ARBA00007131"/>
    </source>
</evidence>
<evidence type="ECO:0000259" key="6">
    <source>
        <dbReference type="Pfam" id="PF02779"/>
    </source>
</evidence>
<dbReference type="InterPro" id="IPR005474">
    <property type="entry name" value="Transketolase_N"/>
</dbReference>
<keyword evidence="4" id="KW-0812">Transmembrane</keyword>
<keyword evidence="4" id="KW-0472">Membrane</keyword>
<comment type="caution">
    <text evidence="7">The sequence shown here is derived from an EMBL/GenBank/DDBJ whole genome shotgun (WGS) entry which is preliminary data.</text>
</comment>
<dbReference type="InterPro" id="IPR009014">
    <property type="entry name" value="Transketo_C/PFOR_II"/>
</dbReference>
<protein>
    <submittedName>
        <fullName evidence="7">Transketolase</fullName>
    </submittedName>
</protein>
<dbReference type="SUPFAM" id="SSF52518">
    <property type="entry name" value="Thiamin diphosphate-binding fold (THDP-binding)"/>
    <property type="match status" value="2"/>
</dbReference>
<proteinExistence type="inferred from homology"/>
<feature type="domain" description="Transketolase N-terminal" evidence="5">
    <location>
        <begin position="122"/>
        <end position="257"/>
    </location>
</feature>
<comment type="cofactor">
    <cofactor evidence="2">
        <name>thiamine diphosphate</name>
        <dbReference type="ChEBI" id="CHEBI:58937"/>
    </cofactor>
</comment>
<dbReference type="PANTHER" id="PTHR43825:SF1">
    <property type="entry name" value="TRANSKETOLASE-LIKE PYRIMIDINE-BINDING DOMAIN-CONTAINING PROTEIN"/>
    <property type="match status" value="1"/>
</dbReference>
<dbReference type="InterPro" id="IPR051157">
    <property type="entry name" value="PDH/Transketolase"/>
</dbReference>
<dbReference type="Pfam" id="PF00456">
    <property type="entry name" value="Transketolase_N"/>
    <property type="match status" value="1"/>
</dbReference>
<reference evidence="7" key="1">
    <citation type="submission" date="2019-11" db="EMBL/GenBank/DDBJ databases">
        <title>Microbial mats filling the niche in hypersaline microbial mats.</title>
        <authorList>
            <person name="Wong H.L."/>
            <person name="Macleod F.I."/>
            <person name="White R.A. III"/>
            <person name="Burns B.P."/>
        </authorList>
    </citation>
    <scope>NUCLEOTIDE SEQUENCE</scope>
    <source>
        <strain evidence="7">Rbin_158</strain>
    </source>
</reference>
<feature type="domain" description="Transketolase-like pyrimidine-binding" evidence="6">
    <location>
        <begin position="424"/>
        <end position="603"/>
    </location>
</feature>
<evidence type="ECO:0000256" key="4">
    <source>
        <dbReference type="SAM" id="Phobius"/>
    </source>
</evidence>
<evidence type="ECO:0000313" key="7">
    <source>
        <dbReference type="EMBL" id="MBD3324179.1"/>
    </source>
</evidence>
<dbReference type="Proteomes" id="UP000649604">
    <property type="component" value="Unassembled WGS sequence"/>
</dbReference>
<accession>A0A9D5Q4X3</accession>
<dbReference type="Pfam" id="PF02779">
    <property type="entry name" value="Transket_pyr"/>
    <property type="match status" value="1"/>
</dbReference>
<dbReference type="Gene3D" id="3.40.50.920">
    <property type="match status" value="1"/>
</dbReference>
<evidence type="ECO:0000259" key="5">
    <source>
        <dbReference type="Pfam" id="PF00456"/>
    </source>
</evidence>
<evidence type="ECO:0000313" key="8">
    <source>
        <dbReference type="Proteomes" id="UP000649604"/>
    </source>
</evidence>
<evidence type="ECO:0000256" key="2">
    <source>
        <dbReference type="ARBA" id="ARBA00001964"/>
    </source>
</evidence>
<dbReference type="AlphaFoldDB" id="A0A9D5Q4X3"/>
<keyword evidence="4" id="KW-1133">Transmembrane helix</keyword>
<dbReference type="InterPro" id="IPR005475">
    <property type="entry name" value="Transketolase-like_Pyr-bd"/>
</dbReference>
<dbReference type="InterPro" id="IPR029061">
    <property type="entry name" value="THDP-binding"/>
</dbReference>
<sequence length="779" mass="86581">MPHQEQRYKHVEQQFAKWEKVKDMIDQCLDLMLNLRQSGHPGGSRSKVHILVTTMLSGVMRWDIRHPEKRFGDRFILVAGHTIPLIYVTLAVLNEAMRRKFQQTGDPKYRVAPVPEQAVFWEDLLTFRHNGGLPGHAEMAGKTLFLKSNTGPSGHGSPVAAGEALALKLAGAGDVRVFALEGEGGLTAGVTHETMNSAWGLGLDNLYYLVDWNDYGIDQQAISDVVYGTPNEWFGAHGWRVAGTEQGMEWPSVAGTILDLVFDENPGKQPNIAWFKTRKGREYGVYDNASHGVPHKPMNSPAFWDTKRPFIQKYGIAFEGFGEAAPATTTEQIEQTRRNLQSVFQVYDQDPALVDYLADRLVELGESVSVRKPTLYYDFTQNPSTDPVITDYQNYPADIFVPPGTKVANRAGLAKFGAWLNAYCHEKYGRPLVIAMSADLADSTNISGFAKPYGEFEGFGVYRRETNPTGCLLPQEITEFANAGISSGIATVNLAERPYEEFNGFYAACSTYGSFVYLKYGPMRLLSQLTQDSELQVGKVLWVAGHSGPETAEDSRTHFGIFSPGITQMFPEGQVINLYPWEHNEVAPMLGAALASNVPIIVLHLTRPPVEIPDRAKLGMASHLDAAKGAYLIRDYAPGQPKMGTIFVQGTSTTSNVISLLPKLDEAGLNVKLVAAVSPELFKLQPSSYRQSIVSDADWFDSTLITNASRRNMHDWIAHTFSEQYAMSADWDNRWRTGGSVEELCEEAHLSPEWLLKGIEKFAREREQRRQSLSVLLKG</sequence>